<evidence type="ECO:0008006" key="3">
    <source>
        <dbReference type="Google" id="ProtNLM"/>
    </source>
</evidence>
<evidence type="ECO:0000313" key="2">
    <source>
        <dbReference type="Proteomes" id="UP001239909"/>
    </source>
</evidence>
<dbReference type="EMBL" id="BSYI01000012">
    <property type="protein sequence ID" value="GMG82693.1"/>
    <property type="molecule type" value="Genomic_DNA"/>
</dbReference>
<gene>
    <name evidence="1" type="ORF">LNKW23_19060</name>
</gene>
<dbReference type="Gene3D" id="2.60.120.620">
    <property type="entry name" value="q2cbj1_9rhob like domain"/>
    <property type="match status" value="1"/>
</dbReference>
<organism evidence="1 2">
    <name type="scientific">Paralimibaculum aggregatum</name>
    <dbReference type="NCBI Taxonomy" id="3036245"/>
    <lineage>
        <taxon>Bacteria</taxon>
        <taxon>Pseudomonadati</taxon>
        <taxon>Pseudomonadota</taxon>
        <taxon>Alphaproteobacteria</taxon>
        <taxon>Rhodobacterales</taxon>
        <taxon>Paracoccaceae</taxon>
        <taxon>Paralimibaculum</taxon>
    </lineage>
</organism>
<dbReference type="PANTHER" id="PTHR20883:SF51">
    <property type="entry name" value="PHYTANOYL-COA HYDROXYLASE"/>
    <property type="match status" value="1"/>
</dbReference>
<protein>
    <recommendedName>
        <fullName evidence="3">Phytanoyl-CoA dioxygenase</fullName>
    </recommendedName>
</protein>
<name>A0ABQ6LNA9_9RHOB</name>
<proteinExistence type="predicted"/>
<evidence type="ECO:0000313" key="1">
    <source>
        <dbReference type="EMBL" id="GMG82693.1"/>
    </source>
</evidence>
<dbReference type="InterPro" id="IPR008775">
    <property type="entry name" value="Phytyl_CoA_dOase-like"/>
</dbReference>
<reference evidence="1 2" key="1">
    <citation type="submission" date="2023-04" db="EMBL/GenBank/DDBJ databases">
        <title>Marinoamorphus aggregata gen. nov., sp. Nov., isolate from tissue of brittle star Ophioplocus japonicus.</title>
        <authorList>
            <person name="Kawano K."/>
            <person name="Sawayama S."/>
            <person name="Nakagawa S."/>
        </authorList>
    </citation>
    <scope>NUCLEOTIDE SEQUENCE [LARGE SCALE GENOMIC DNA]</scope>
    <source>
        <strain evidence="1 2">NKW23</strain>
    </source>
</reference>
<dbReference type="Proteomes" id="UP001239909">
    <property type="component" value="Unassembled WGS sequence"/>
</dbReference>
<dbReference type="SUPFAM" id="SSF51197">
    <property type="entry name" value="Clavaminate synthase-like"/>
    <property type="match status" value="1"/>
</dbReference>
<keyword evidence="2" id="KW-1185">Reference proteome</keyword>
<dbReference type="Pfam" id="PF05721">
    <property type="entry name" value="PhyH"/>
    <property type="match status" value="1"/>
</dbReference>
<comment type="caution">
    <text evidence="1">The sequence shown here is derived from an EMBL/GenBank/DDBJ whole genome shotgun (WGS) entry which is preliminary data.</text>
</comment>
<sequence length="250" mass="27712">MIDMEALRRDGYVRLEGVIGPAMLAEFERVMADLGEAGLARKGRTRRAADAMTDLLKTGGEYRVRLFANLKHLRIVQEMSQAATRRLAAEGFFDAARLTAPLAYPTLRADVPGEGRYLLPMHQDYATQCRVAWRLWCPLRPAGRSGGTMAIRPGSHRLGLVEHDASDPARPAVPEAVCRDFPPLELEMPAGDAVLFDPLLVHASIPAAGDRMKYVLLVQVQDLATIVDPDDPEDPLAARLEMAQRRDRHR</sequence>
<dbReference type="RefSeq" id="WP_285671480.1">
    <property type="nucleotide sequence ID" value="NZ_BSYI01000012.1"/>
</dbReference>
<accession>A0ABQ6LNA9</accession>
<dbReference type="PANTHER" id="PTHR20883">
    <property type="entry name" value="PHYTANOYL-COA DIOXYGENASE DOMAIN CONTAINING 1"/>
    <property type="match status" value="1"/>
</dbReference>